<reference evidence="1 2" key="1">
    <citation type="submission" date="2008-07" db="EMBL/GenBank/DDBJ databases">
        <authorList>
            <person name="El-Sayed N."/>
            <person name="Caler E."/>
            <person name="Inman J."/>
            <person name="Amedeo P."/>
            <person name="Hass B."/>
            <person name="Wortman J."/>
        </authorList>
    </citation>
    <scope>NUCLEOTIDE SEQUENCE [LARGE SCALE GENOMIC DNA]</scope>
    <source>
        <strain evidence="2">ATCC 50983 / TXsc</strain>
    </source>
</reference>
<dbReference type="OrthoDB" id="412242at2759"/>
<dbReference type="RefSeq" id="XP_002776892.1">
    <property type="nucleotide sequence ID" value="XM_002776846.1"/>
</dbReference>
<proteinExistence type="predicted"/>
<gene>
    <name evidence="1" type="ORF">Pmar_PMAR017766</name>
</gene>
<dbReference type="EMBL" id="GG678922">
    <property type="protein sequence ID" value="EER08708.1"/>
    <property type="molecule type" value="Genomic_DNA"/>
</dbReference>
<organism evidence="2">
    <name type="scientific">Perkinsus marinus (strain ATCC 50983 / TXsc)</name>
    <dbReference type="NCBI Taxonomy" id="423536"/>
    <lineage>
        <taxon>Eukaryota</taxon>
        <taxon>Sar</taxon>
        <taxon>Alveolata</taxon>
        <taxon>Perkinsozoa</taxon>
        <taxon>Perkinsea</taxon>
        <taxon>Perkinsida</taxon>
        <taxon>Perkinsidae</taxon>
        <taxon>Perkinsus</taxon>
    </lineage>
</organism>
<dbReference type="Proteomes" id="UP000007800">
    <property type="component" value="Unassembled WGS sequence"/>
</dbReference>
<protein>
    <submittedName>
        <fullName evidence="1">Uncharacterized protein</fullName>
    </submittedName>
</protein>
<evidence type="ECO:0000313" key="2">
    <source>
        <dbReference type="Proteomes" id="UP000007800"/>
    </source>
</evidence>
<accession>C5L3X9</accession>
<dbReference type="AlphaFoldDB" id="C5L3X9"/>
<evidence type="ECO:0000313" key="1">
    <source>
        <dbReference type="EMBL" id="EER08708.1"/>
    </source>
</evidence>
<keyword evidence="2" id="KW-1185">Reference proteome</keyword>
<dbReference type="GeneID" id="9042775"/>
<sequence length="327" mass="36975">MDLIAHIVAPYLDPRDCRALVVAWPKSRYGPDDLTRRIYTDLIVRVGLRPPYESSPREVYYSLIYGKYCDFCNLSIDSADPTSCASYFLCEACSDLWIHPGDRLNGINHDLDILSAVSAPLTSKLQRLLQGSIWVPKWELLTILEPLKRLTERDVHIHKSRLLWRFRGQVYEKRVHTIFTEELRRLGLPGNRHTGALLCNAVDDPINCLLGCSSLIQAYTATQEMLEALVAFDSIPQRNIRDIVKMQLQRKAITGEGALHDLSASRQCWEGNCSGSTCVLGSDACSQIAKIRRLPIPANVTPIASKRSSDQRQSVAMKRRRRLRCVA</sequence>
<name>C5L3X9_PERM5</name>
<dbReference type="InParanoid" id="C5L3X9"/>
<dbReference type="OMA" id="FLCEACS"/>